<feature type="domain" description="Protein kinase" evidence="22">
    <location>
        <begin position="172"/>
        <end position="606"/>
    </location>
</feature>
<dbReference type="PROSITE" id="PS00107">
    <property type="entry name" value="PROTEIN_KINASE_ATP"/>
    <property type="match status" value="1"/>
</dbReference>
<dbReference type="GO" id="GO:0005524">
    <property type="term" value="F:ATP binding"/>
    <property type="evidence" value="ECO:0007669"/>
    <property type="project" value="UniProtKB-UniRule"/>
</dbReference>
<keyword evidence="3" id="KW-0597">Phosphoprotein</keyword>
<keyword evidence="8 19" id="KW-0067">ATP-binding</keyword>
<evidence type="ECO:0000313" key="23">
    <source>
        <dbReference type="Proteomes" id="UP000515156"/>
    </source>
</evidence>
<dbReference type="RefSeq" id="XP_030068820.1">
    <property type="nucleotide sequence ID" value="XM_030212960.1"/>
</dbReference>
<evidence type="ECO:0000256" key="16">
    <source>
        <dbReference type="ARBA" id="ARBA00046654"/>
    </source>
</evidence>
<keyword evidence="20" id="KW-0175">Coiled coil</keyword>
<dbReference type="FunCoup" id="A0A6P7YZY4">
    <property type="interactions" value="1881"/>
</dbReference>
<evidence type="ECO:0000256" key="4">
    <source>
        <dbReference type="ARBA" id="ARBA00022679"/>
    </source>
</evidence>
<evidence type="ECO:0000256" key="20">
    <source>
        <dbReference type="SAM" id="Coils"/>
    </source>
</evidence>
<dbReference type="GeneID" id="115476535"/>
<dbReference type="GO" id="GO:0017148">
    <property type="term" value="P:negative regulation of translation"/>
    <property type="evidence" value="ECO:0007669"/>
    <property type="project" value="UniProtKB-KW"/>
</dbReference>
<dbReference type="InParanoid" id="A0A6P7YZY4"/>
<dbReference type="OrthoDB" id="1405469at2759"/>
<dbReference type="SUPFAM" id="SSF56112">
    <property type="entry name" value="Protein kinase-like (PK-like)"/>
    <property type="match status" value="1"/>
</dbReference>
<dbReference type="Pfam" id="PF22949">
    <property type="entry name" value="HRI2_3H"/>
    <property type="match status" value="1"/>
</dbReference>
<dbReference type="Pfam" id="PF00069">
    <property type="entry name" value="Pkinase"/>
    <property type="match status" value="2"/>
</dbReference>
<evidence type="ECO:0000313" key="24">
    <source>
        <dbReference type="RefSeq" id="XP_030068820.1"/>
    </source>
</evidence>
<dbReference type="EC" id="2.7.11.1" evidence="1"/>
<evidence type="ECO:0000256" key="3">
    <source>
        <dbReference type="ARBA" id="ARBA00022553"/>
    </source>
</evidence>
<dbReference type="KEGG" id="muo:115476535"/>
<dbReference type="Gene3D" id="3.30.200.20">
    <property type="entry name" value="Phosphorylase Kinase, domain 1"/>
    <property type="match status" value="1"/>
</dbReference>
<keyword evidence="24" id="KW-0648">Protein biosynthesis</keyword>
<evidence type="ECO:0000256" key="12">
    <source>
        <dbReference type="ARBA" id="ARBA00037982"/>
    </source>
</evidence>
<keyword evidence="5" id="KW-0677">Repeat</keyword>
<evidence type="ECO:0000256" key="2">
    <source>
        <dbReference type="ARBA" id="ARBA00022527"/>
    </source>
</evidence>
<feature type="region of interest" description="Disordered" evidence="21">
    <location>
        <begin position="1"/>
        <end position="24"/>
    </location>
</feature>
<evidence type="ECO:0000256" key="14">
    <source>
        <dbReference type="ARBA" id="ARBA00042456"/>
    </source>
</evidence>
<dbReference type="InterPro" id="IPR050339">
    <property type="entry name" value="CC_SR_Kinase"/>
</dbReference>
<evidence type="ECO:0000256" key="10">
    <source>
        <dbReference type="ARBA" id="ARBA00023157"/>
    </source>
</evidence>
<evidence type="ECO:0000256" key="5">
    <source>
        <dbReference type="ARBA" id="ARBA00022737"/>
    </source>
</evidence>
<accession>A0A6P7YZY4</accession>
<dbReference type="PANTHER" id="PTHR11042:SF160">
    <property type="entry name" value="EUKARYOTIC TRANSLATION INITIATION FACTOR 2-ALPHA KINASE 1"/>
    <property type="match status" value="1"/>
</dbReference>
<evidence type="ECO:0000256" key="11">
    <source>
        <dbReference type="ARBA" id="ARBA00023193"/>
    </source>
</evidence>
<dbReference type="GO" id="GO:0003743">
    <property type="term" value="F:translation initiation factor activity"/>
    <property type="evidence" value="ECO:0007669"/>
    <property type="project" value="UniProtKB-KW"/>
</dbReference>
<evidence type="ECO:0000256" key="6">
    <source>
        <dbReference type="ARBA" id="ARBA00022741"/>
    </source>
</evidence>
<dbReference type="InterPro" id="IPR000719">
    <property type="entry name" value="Prot_kinase_dom"/>
</dbReference>
<comment type="catalytic activity">
    <reaction evidence="18">
        <text>L-seryl-[protein] + ATP = O-phospho-L-seryl-[protein] + ADP + H(+)</text>
        <dbReference type="Rhea" id="RHEA:17989"/>
        <dbReference type="Rhea" id="RHEA-COMP:9863"/>
        <dbReference type="Rhea" id="RHEA-COMP:11604"/>
        <dbReference type="ChEBI" id="CHEBI:15378"/>
        <dbReference type="ChEBI" id="CHEBI:29999"/>
        <dbReference type="ChEBI" id="CHEBI:30616"/>
        <dbReference type="ChEBI" id="CHEBI:83421"/>
        <dbReference type="ChEBI" id="CHEBI:456216"/>
        <dbReference type="EC" id="2.7.11.1"/>
    </reaction>
    <physiologicalReaction direction="left-to-right" evidence="18">
        <dbReference type="Rhea" id="RHEA:17990"/>
    </physiologicalReaction>
</comment>
<dbReference type="FunFam" id="1.10.510.10:FF:000375">
    <property type="entry name" value="Putative eukaryotic translation initiation factor 2-alpha kinase 1"/>
    <property type="match status" value="1"/>
</dbReference>
<keyword evidence="4" id="KW-0808">Transferase</keyword>
<keyword evidence="10" id="KW-1015">Disulfide bond</keyword>
<dbReference type="GO" id="GO:0005634">
    <property type="term" value="C:nucleus"/>
    <property type="evidence" value="ECO:0007669"/>
    <property type="project" value="TreeGrafter"/>
</dbReference>
<keyword evidence="7 24" id="KW-0418">Kinase</keyword>
<comment type="subunit">
    <text evidence="16">Synthesized in an inactive form that binds to the N-terminal domain of CDC37. Has to be associated with a multiprotein complex containing Hsp90, CDC37 and PPP5C for maturation and activation by autophosphorylation. The phosphatase PPP5C modulates this activation. Homodimer; homodimerizes in presence of heme, forming a disulfide-linked inactive homodimer. Interacts with DELE1; binds both to full-length DELE1 and processed form of DELE1 (S-DELE1) in response to stress, leading to activate its protein kinase activity and trigger the integrated stress response (ISR).</text>
</comment>
<dbReference type="GO" id="GO:0004694">
    <property type="term" value="F:eukaryotic translation initiation factor 2alpha kinase activity"/>
    <property type="evidence" value="ECO:0007669"/>
    <property type="project" value="TreeGrafter"/>
</dbReference>
<comment type="similarity">
    <text evidence="12">Belongs to the protein kinase superfamily. Ser/Thr protein kinase family. GCN2 subfamily.</text>
</comment>
<gene>
    <name evidence="24" type="primary">EIF2AK1</name>
</gene>
<dbReference type="CDD" id="cd14049">
    <property type="entry name" value="STKc_EIF2AK1_HRI"/>
    <property type="match status" value="1"/>
</dbReference>
<keyword evidence="2" id="KW-0723">Serine/threonine-protein kinase</keyword>
<dbReference type="InterPro" id="IPR011009">
    <property type="entry name" value="Kinase-like_dom_sf"/>
</dbReference>
<protein>
    <recommendedName>
        <fullName evidence="13">Eukaryotic translation initiation factor 2-alpha kinase 1</fullName>
        <ecNumber evidence="1">2.7.11.1</ecNumber>
    </recommendedName>
    <alternativeName>
        <fullName evidence="15">Heme-regulated eukaryotic initiation factor eIF-2-alpha kinase</fullName>
    </alternativeName>
    <alternativeName>
        <fullName evidence="14">Hemin-sensitive initiation factor 2-alpha kinase</fullName>
    </alternativeName>
</protein>
<evidence type="ECO:0000256" key="15">
    <source>
        <dbReference type="ARBA" id="ARBA00042914"/>
    </source>
</evidence>
<feature type="region of interest" description="Disordered" evidence="21">
    <location>
        <begin position="319"/>
        <end position="340"/>
    </location>
</feature>
<dbReference type="PROSITE" id="PS50011">
    <property type="entry name" value="PROTEIN_KINASE_DOM"/>
    <property type="match status" value="1"/>
</dbReference>
<dbReference type="InterPro" id="IPR017441">
    <property type="entry name" value="Protein_kinase_ATP_BS"/>
</dbReference>
<evidence type="ECO:0000256" key="19">
    <source>
        <dbReference type="PROSITE-ProRule" id="PRU10141"/>
    </source>
</evidence>
<dbReference type="InterPro" id="IPR054521">
    <property type="entry name" value="HRI2_3H"/>
</dbReference>
<organism evidence="23 24">
    <name type="scientific">Microcaecilia unicolor</name>
    <dbReference type="NCBI Taxonomy" id="1415580"/>
    <lineage>
        <taxon>Eukaryota</taxon>
        <taxon>Metazoa</taxon>
        <taxon>Chordata</taxon>
        <taxon>Craniata</taxon>
        <taxon>Vertebrata</taxon>
        <taxon>Euteleostomi</taxon>
        <taxon>Amphibia</taxon>
        <taxon>Gymnophiona</taxon>
        <taxon>Siphonopidae</taxon>
        <taxon>Microcaecilia</taxon>
    </lineage>
</organism>
<proteinExistence type="inferred from homology"/>
<dbReference type="PANTHER" id="PTHR11042">
    <property type="entry name" value="EUKARYOTIC TRANSLATION INITIATION FACTOR 2-ALPHA KINASE EIF2-ALPHA KINASE -RELATED"/>
    <property type="match status" value="1"/>
</dbReference>
<feature type="region of interest" description="Disordered" evidence="21">
    <location>
        <begin position="352"/>
        <end position="379"/>
    </location>
</feature>
<dbReference type="AlphaFoldDB" id="A0A6P7YZY4"/>
<evidence type="ECO:0000256" key="21">
    <source>
        <dbReference type="SAM" id="MobiDB-lite"/>
    </source>
</evidence>
<dbReference type="GO" id="GO:0005737">
    <property type="term" value="C:cytoplasm"/>
    <property type="evidence" value="ECO:0007669"/>
    <property type="project" value="TreeGrafter"/>
</dbReference>
<evidence type="ECO:0000256" key="7">
    <source>
        <dbReference type="ARBA" id="ARBA00022777"/>
    </source>
</evidence>
<feature type="compositionally biased region" description="Polar residues" evidence="21">
    <location>
        <begin position="355"/>
        <end position="371"/>
    </location>
</feature>
<evidence type="ECO:0000256" key="13">
    <source>
        <dbReference type="ARBA" id="ARBA00040433"/>
    </source>
</evidence>
<keyword evidence="9" id="KW-0832">Ubl conjugation</keyword>
<reference evidence="24" key="1">
    <citation type="submission" date="2025-08" db="UniProtKB">
        <authorList>
            <consortium name="RefSeq"/>
        </authorList>
    </citation>
    <scope>IDENTIFICATION</scope>
</reference>
<feature type="coiled-coil region" evidence="20">
    <location>
        <begin position="613"/>
        <end position="647"/>
    </location>
</feature>
<evidence type="ECO:0000256" key="1">
    <source>
        <dbReference type="ARBA" id="ARBA00012513"/>
    </source>
</evidence>
<dbReference type="Gene3D" id="1.10.510.10">
    <property type="entry name" value="Transferase(Phosphotransferase) domain 1"/>
    <property type="match status" value="1"/>
</dbReference>
<dbReference type="SMART" id="SM00220">
    <property type="entry name" value="S_TKc"/>
    <property type="match status" value="1"/>
</dbReference>
<keyword evidence="24" id="KW-0396">Initiation factor</keyword>
<keyword evidence="23" id="KW-1185">Reference proteome</keyword>
<dbReference type="PROSITE" id="PS00108">
    <property type="entry name" value="PROTEIN_KINASE_ST"/>
    <property type="match status" value="1"/>
</dbReference>
<evidence type="ECO:0000259" key="22">
    <source>
        <dbReference type="PROSITE" id="PS50011"/>
    </source>
</evidence>
<name>A0A6P7YZY4_9AMPH</name>
<keyword evidence="11" id="KW-0652">Protein synthesis inhibitor</keyword>
<evidence type="ECO:0000256" key="17">
    <source>
        <dbReference type="ARBA" id="ARBA00048659"/>
    </source>
</evidence>
<keyword evidence="6 19" id="KW-0547">Nucleotide-binding</keyword>
<evidence type="ECO:0000256" key="18">
    <source>
        <dbReference type="ARBA" id="ARBA00048977"/>
    </source>
</evidence>
<dbReference type="CTD" id="27102"/>
<dbReference type="Proteomes" id="UP000515156">
    <property type="component" value="Chromosome 8"/>
</dbReference>
<comment type="catalytic activity">
    <reaction evidence="17">
        <text>L-threonyl-[protein] + ATP = O-phospho-L-threonyl-[protein] + ADP + H(+)</text>
        <dbReference type="Rhea" id="RHEA:46608"/>
        <dbReference type="Rhea" id="RHEA-COMP:11060"/>
        <dbReference type="Rhea" id="RHEA-COMP:11605"/>
        <dbReference type="ChEBI" id="CHEBI:15378"/>
        <dbReference type="ChEBI" id="CHEBI:30013"/>
        <dbReference type="ChEBI" id="CHEBI:30616"/>
        <dbReference type="ChEBI" id="CHEBI:61977"/>
        <dbReference type="ChEBI" id="CHEBI:456216"/>
        <dbReference type="EC" id="2.7.11.1"/>
    </reaction>
    <physiologicalReaction direction="left-to-right" evidence="17">
        <dbReference type="Rhea" id="RHEA:46609"/>
    </physiologicalReaction>
</comment>
<feature type="binding site" evidence="19">
    <location>
        <position position="207"/>
    </location>
    <ligand>
        <name>ATP</name>
        <dbReference type="ChEBI" id="CHEBI:30616"/>
    </ligand>
</feature>
<dbReference type="InterPro" id="IPR008271">
    <property type="entry name" value="Ser/Thr_kinase_AS"/>
</dbReference>
<sequence>MQRANTGTAGGVTAEEPSESKAVMKPQLKTALDFSAESEPDFDKTDLPVDLQVARGSPKLPALTFKVPNQLLLVSMLEHLCSMHERDPHRSKCLFKVLSQTLIKMGLLSSFASSDEFSTVRLQHSTAISKLLQAAKNQIHVEELPDGKFYTDLSKERMVFLEAHTSRYLSEFEEIAQLGKGGYGKVYKVRNKLDGQLYAIKRILIKKATKKDCIKVLREVKVLAGLQHPNIVGYHTAWMEQVQPPNPVGKPVCKLQALDSSSSQQYNRDDCFIQNTESCSSSVIFADSNVPQGKGLGESSHRIFSESVVHTNERINFIKRGAKENSKTNSTETPDVLKENCSKTDAERMSVFKKQPSQENSSCGEGPSLNQDSISSSDSYTEEECPQRELCVHRQCEMQYYLMLHIQMKLCEISLWDWIAERNKRTLEVSSTYQLVDVGRTLKIFQELLQGVCYIHSMGVMHRDLKPRNVFLHGADLHVRIGDFGLACRDIIQEDANQWLQVDKTNGSAHTSGVGTCLYAAPEQLQGSHYDFKSDMYSVGIILLELFQPFVTEMERTKVLTALRNGHVCSSFNGQWPVQTKYVCLLTSKESSQRPTAAHLLESELFHNTETVISNLQKVVVQQEEEIKKLQEKIQTLLKEKNEKDVDNVAKLGSLV</sequence>
<evidence type="ECO:0000256" key="8">
    <source>
        <dbReference type="ARBA" id="ARBA00022840"/>
    </source>
</evidence>
<evidence type="ECO:0000256" key="9">
    <source>
        <dbReference type="ARBA" id="ARBA00022843"/>
    </source>
</evidence>